<evidence type="ECO:0000313" key="3">
    <source>
        <dbReference type="Proteomes" id="UP000053766"/>
    </source>
</evidence>
<evidence type="ECO:0000256" key="1">
    <source>
        <dbReference type="SAM" id="SignalP"/>
    </source>
</evidence>
<name>A0A0D8X7B3_DICVI</name>
<evidence type="ECO:0000313" key="2">
    <source>
        <dbReference type="EMBL" id="KJH40418.1"/>
    </source>
</evidence>
<reference evidence="3" key="2">
    <citation type="journal article" date="2016" name="Sci. Rep.">
        <title>Dictyocaulus viviparus genome, variome and transcriptome elucidate lungworm biology and support future intervention.</title>
        <authorList>
            <person name="McNulty S.N."/>
            <person name="Strube C."/>
            <person name="Rosa B.A."/>
            <person name="Martin J.C."/>
            <person name="Tyagi R."/>
            <person name="Choi Y.J."/>
            <person name="Wang Q."/>
            <person name="Hallsworth Pepin K."/>
            <person name="Zhang X."/>
            <person name="Ozersky P."/>
            <person name="Wilson R.K."/>
            <person name="Sternberg P.W."/>
            <person name="Gasser R.B."/>
            <person name="Mitreva M."/>
        </authorList>
    </citation>
    <scope>NUCLEOTIDE SEQUENCE [LARGE SCALE GENOMIC DNA]</scope>
    <source>
        <strain evidence="3">HannoverDv2000</strain>
    </source>
</reference>
<dbReference type="STRING" id="29172.A0A0D8X7B3"/>
<organism evidence="2 3">
    <name type="scientific">Dictyocaulus viviparus</name>
    <name type="common">Bovine lungworm</name>
    <dbReference type="NCBI Taxonomy" id="29172"/>
    <lineage>
        <taxon>Eukaryota</taxon>
        <taxon>Metazoa</taxon>
        <taxon>Ecdysozoa</taxon>
        <taxon>Nematoda</taxon>
        <taxon>Chromadorea</taxon>
        <taxon>Rhabditida</taxon>
        <taxon>Rhabditina</taxon>
        <taxon>Rhabditomorpha</taxon>
        <taxon>Strongyloidea</taxon>
        <taxon>Metastrongylidae</taxon>
        <taxon>Dictyocaulus</taxon>
    </lineage>
</organism>
<keyword evidence="1" id="KW-0732">Signal</keyword>
<reference evidence="2 3" key="1">
    <citation type="submission" date="2013-11" db="EMBL/GenBank/DDBJ databases">
        <title>Draft genome of the bovine lungworm Dictyocaulus viviparus.</title>
        <authorList>
            <person name="Mitreva M."/>
        </authorList>
    </citation>
    <scope>NUCLEOTIDE SEQUENCE [LARGE SCALE GENOMIC DNA]</scope>
    <source>
        <strain evidence="2 3">HannoverDv2000</strain>
    </source>
</reference>
<dbReference type="OrthoDB" id="5848454at2759"/>
<keyword evidence="3" id="KW-1185">Reference proteome</keyword>
<dbReference type="Proteomes" id="UP000053766">
    <property type="component" value="Unassembled WGS sequence"/>
</dbReference>
<proteinExistence type="predicted"/>
<dbReference type="AlphaFoldDB" id="A0A0D8X7B3"/>
<protein>
    <submittedName>
        <fullName evidence="2">Uncharacterized protein</fullName>
    </submittedName>
</protein>
<gene>
    <name evidence="2" type="ORF">DICVIV_13629</name>
</gene>
<feature type="signal peptide" evidence="1">
    <location>
        <begin position="1"/>
        <end position="26"/>
    </location>
</feature>
<accession>A0A0D8X7B3</accession>
<feature type="chain" id="PRO_5002335561" evidence="1">
    <location>
        <begin position="27"/>
        <end position="131"/>
    </location>
</feature>
<sequence length="131" mass="15537">MMMCKMGRLAIFTYCTLLFPIFSTYTLPPTGIISPSDDSDANIFDHWVPRCLDHKIHLPKNKMVRVLKFHTKGLRRLEIDAMIRQCFQTLCKDWMSECHWYCDAVKNDNHLRRCKDCLSWRGQQCIDCFDI</sequence>
<dbReference type="EMBL" id="KN717236">
    <property type="protein sequence ID" value="KJH40418.1"/>
    <property type="molecule type" value="Genomic_DNA"/>
</dbReference>